<keyword evidence="1" id="KW-0614">Plasmid</keyword>
<proteinExistence type="predicted"/>
<name>A0A192A7Q5_9RALS</name>
<evidence type="ECO:0000313" key="1">
    <source>
        <dbReference type="EMBL" id="ANJ76510.1"/>
    </source>
</evidence>
<reference evidence="2" key="1">
    <citation type="submission" date="2016-06" db="EMBL/GenBank/DDBJ databases">
        <authorList>
            <person name="Xu Y."/>
            <person name="Nagy A."/>
            <person name="Yan X."/>
            <person name="Kim S.W."/>
            <person name="Haley B."/>
            <person name="Liu N.T."/>
            <person name="Nou X."/>
        </authorList>
    </citation>
    <scope>NUCLEOTIDE SEQUENCE [LARGE SCALE GENOMIC DNA]</scope>
    <source>
        <strain evidence="2">ATCC 49129</strain>
        <plasmid evidence="2">pri-1</plasmid>
    </source>
</reference>
<sequence length="164" mass="18352">MSSFNRILQEVREADAHEQTRKTIQAALTSSELESRVLAAQAHFQNIGIHSFLSQEAEAMRAESFWCRSSAEGVAGRASASITFVPCAGEKLNDDPVFGPLNEYTLIIQAFAGGDVDCRFCSRAGTEYFARDLPLNQLALPLVQEWYERFVRLAFEKRKQADSK</sequence>
<evidence type="ECO:0000313" key="2">
    <source>
        <dbReference type="Proteomes" id="UP000078572"/>
    </source>
</evidence>
<dbReference type="EMBL" id="CP016024">
    <property type="protein sequence ID" value="ANJ76510.1"/>
    <property type="molecule type" value="Genomic_DNA"/>
</dbReference>
<organism evidence="1 2">
    <name type="scientific">Ralstonia insidiosa</name>
    <dbReference type="NCBI Taxonomy" id="190721"/>
    <lineage>
        <taxon>Bacteria</taxon>
        <taxon>Pseudomonadati</taxon>
        <taxon>Pseudomonadota</taxon>
        <taxon>Betaproteobacteria</taxon>
        <taxon>Burkholderiales</taxon>
        <taxon>Burkholderiaceae</taxon>
        <taxon>Ralstonia</taxon>
    </lineage>
</organism>
<protein>
    <submittedName>
        <fullName evidence="1">Uncharacterized protein</fullName>
    </submittedName>
</protein>
<dbReference type="Proteomes" id="UP000078572">
    <property type="component" value="Plasmid pRI-1"/>
</dbReference>
<keyword evidence="2" id="KW-1185">Reference proteome</keyword>
<dbReference type="RefSeq" id="WP_024979554.1">
    <property type="nucleotide sequence ID" value="NZ_CP016024.1"/>
</dbReference>
<dbReference type="OrthoDB" id="9865467at2"/>
<dbReference type="AlphaFoldDB" id="A0A192A7Q5"/>
<accession>A0A192A7Q5</accession>
<gene>
    <name evidence="1" type="ORF">A9Y76_28395</name>
</gene>
<dbReference type="GeneID" id="61529951"/>
<geneLocation type="plasmid" evidence="2">
    <name>pri-1</name>
</geneLocation>